<protein>
    <submittedName>
        <fullName evidence="1">Uncharacterized protein</fullName>
    </submittedName>
</protein>
<reference evidence="1" key="1">
    <citation type="submission" date="2014-05" db="EMBL/GenBank/DDBJ databases">
        <title>The transcriptome of the halophilic microalga Tetraselmis sp. GSL018 isolated from the Great Salt Lake, Utah.</title>
        <authorList>
            <person name="Jinkerson R.E."/>
            <person name="D'Adamo S."/>
            <person name="Posewitz M.C."/>
        </authorList>
    </citation>
    <scope>NUCLEOTIDE SEQUENCE</scope>
    <source>
        <strain evidence="1">GSL018</strain>
    </source>
</reference>
<gene>
    <name evidence="1" type="ORF">TSPGSL018_5764</name>
</gene>
<feature type="non-terminal residue" evidence="1">
    <location>
        <position position="1"/>
    </location>
</feature>
<name>A0A061SI80_9CHLO</name>
<sequence>QDKSCMLRSESSHSRLKYLATNCFRFEFEAVPGNHLSQQPPQRHTFGRITGIRSMVRRPYSMYVKLRGQQSDNKC</sequence>
<proteinExistence type="predicted"/>
<feature type="non-terminal residue" evidence="1">
    <location>
        <position position="75"/>
    </location>
</feature>
<evidence type="ECO:0000313" key="1">
    <source>
        <dbReference type="EMBL" id="JAC82421.1"/>
    </source>
</evidence>
<dbReference type="EMBL" id="GBEZ01002652">
    <property type="protein sequence ID" value="JAC82421.1"/>
    <property type="molecule type" value="Transcribed_RNA"/>
</dbReference>
<dbReference type="AlphaFoldDB" id="A0A061SI80"/>
<organism evidence="1">
    <name type="scientific">Tetraselmis sp. GSL018</name>
    <dbReference type="NCBI Taxonomy" id="582737"/>
    <lineage>
        <taxon>Eukaryota</taxon>
        <taxon>Viridiplantae</taxon>
        <taxon>Chlorophyta</taxon>
        <taxon>core chlorophytes</taxon>
        <taxon>Chlorodendrophyceae</taxon>
        <taxon>Chlorodendrales</taxon>
        <taxon>Chlorodendraceae</taxon>
        <taxon>Tetraselmis</taxon>
    </lineage>
</organism>
<accession>A0A061SI80</accession>